<keyword evidence="1" id="KW-1133">Transmembrane helix</keyword>
<dbReference type="OrthoDB" id="1550902at2"/>
<gene>
    <name evidence="2" type="ORF">CH339_13460</name>
</gene>
<dbReference type="Pfam" id="PF06995">
    <property type="entry name" value="Phage_P2_GpU"/>
    <property type="match status" value="1"/>
</dbReference>
<sequence>MPLNYQRLEAEVSANWPAIPHFGSRPGAQLTGFGENPITISGLLFPQEFGGRTELEAVKTTLSAGKPVSLIGWAGFTGTAASVFGMVVLLRISTSDEEIGQDGLGREVSYEIEVKPKPGLSGRWGLF</sequence>
<proteinExistence type="predicted"/>
<evidence type="ECO:0000313" key="3">
    <source>
        <dbReference type="Proteomes" id="UP000249299"/>
    </source>
</evidence>
<feature type="transmembrane region" description="Helical" evidence="1">
    <location>
        <begin position="70"/>
        <end position="90"/>
    </location>
</feature>
<reference evidence="2 3" key="1">
    <citation type="submission" date="2017-07" db="EMBL/GenBank/DDBJ databases">
        <title>Draft Genome Sequences of Select Purple Nonsulfur Bacteria.</title>
        <authorList>
            <person name="Lasarre B."/>
            <person name="Mckinlay J.B."/>
        </authorList>
    </citation>
    <scope>NUCLEOTIDE SEQUENCE [LARGE SCALE GENOMIC DNA]</scope>
    <source>
        <strain evidence="2 3">DSM 11290</strain>
    </source>
</reference>
<accession>A0A327JMS0</accession>
<protein>
    <recommendedName>
        <fullName evidence="4">Phage tail protein</fullName>
    </recommendedName>
</protein>
<comment type="caution">
    <text evidence="2">The sequence shown here is derived from an EMBL/GenBank/DDBJ whole genome shotgun (WGS) entry which is preliminary data.</text>
</comment>
<evidence type="ECO:0008006" key="4">
    <source>
        <dbReference type="Google" id="ProtNLM"/>
    </source>
</evidence>
<keyword evidence="1" id="KW-0472">Membrane</keyword>
<dbReference type="Proteomes" id="UP000249299">
    <property type="component" value="Unassembled WGS sequence"/>
</dbReference>
<evidence type="ECO:0000313" key="2">
    <source>
        <dbReference type="EMBL" id="RAI26634.1"/>
    </source>
</evidence>
<keyword evidence="1" id="KW-0812">Transmembrane</keyword>
<name>A0A327JMS0_9HYPH</name>
<dbReference type="EMBL" id="NPEV01000028">
    <property type="protein sequence ID" value="RAI26634.1"/>
    <property type="molecule type" value="Genomic_DNA"/>
</dbReference>
<dbReference type="AlphaFoldDB" id="A0A327JMS0"/>
<keyword evidence="3" id="KW-1185">Reference proteome</keyword>
<evidence type="ECO:0000256" key="1">
    <source>
        <dbReference type="SAM" id="Phobius"/>
    </source>
</evidence>
<organism evidence="2 3">
    <name type="scientific">Rhodobium orientis</name>
    <dbReference type="NCBI Taxonomy" id="34017"/>
    <lineage>
        <taxon>Bacteria</taxon>
        <taxon>Pseudomonadati</taxon>
        <taxon>Pseudomonadota</taxon>
        <taxon>Alphaproteobacteria</taxon>
        <taxon>Hyphomicrobiales</taxon>
        <taxon>Rhodobiaceae</taxon>
        <taxon>Rhodobium</taxon>
    </lineage>
</organism>
<dbReference type="InterPro" id="IPR009734">
    <property type="entry name" value="Myoviridae_GpU"/>
</dbReference>